<reference evidence="1" key="2">
    <citation type="journal article" date="2015" name="Data Brief">
        <title>Shoot transcriptome of the giant reed, Arundo donax.</title>
        <authorList>
            <person name="Barrero R.A."/>
            <person name="Guerrero F.D."/>
            <person name="Moolhuijzen P."/>
            <person name="Goolsby J.A."/>
            <person name="Tidwell J."/>
            <person name="Bellgard S.E."/>
            <person name="Bellgard M.I."/>
        </authorList>
    </citation>
    <scope>NUCLEOTIDE SEQUENCE</scope>
    <source>
        <tissue evidence="1">Shoot tissue taken approximately 20 cm above the soil surface</tissue>
    </source>
</reference>
<dbReference type="EMBL" id="GBRH01207653">
    <property type="protein sequence ID" value="JAD90242.1"/>
    <property type="molecule type" value="Transcribed_RNA"/>
</dbReference>
<reference evidence="1" key="1">
    <citation type="submission" date="2014-09" db="EMBL/GenBank/DDBJ databases">
        <authorList>
            <person name="Magalhaes I.L.F."/>
            <person name="Oliveira U."/>
            <person name="Santos F.R."/>
            <person name="Vidigal T.H.D.A."/>
            <person name="Brescovit A.D."/>
            <person name="Santos A.J."/>
        </authorList>
    </citation>
    <scope>NUCLEOTIDE SEQUENCE</scope>
    <source>
        <tissue evidence="1">Shoot tissue taken approximately 20 cm above the soil surface</tissue>
    </source>
</reference>
<dbReference type="AlphaFoldDB" id="A0A0A9UIG2"/>
<protein>
    <submittedName>
        <fullName evidence="1">Uncharacterized protein</fullName>
    </submittedName>
</protein>
<proteinExistence type="predicted"/>
<accession>A0A0A9UIG2</accession>
<evidence type="ECO:0000313" key="1">
    <source>
        <dbReference type="EMBL" id="JAD90242.1"/>
    </source>
</evidence>
<organism evidence="1">
    <name type="scientific">Arundo donax</name>
    <name type="common">Giant reed</name>
    <name type="synonym">Donax arundinaceus</name>
    <dbReference type="NCBI Taxonomy" id="35708"/>
    <lineage>
        <taxon>Eukaryota</taxon>
        <taxon>Viridiplantae</taxon>
        <taxon>Streptophyta</taxon>
        <taxon>Embryophyta</taxon>
        <taxon>Tracheophyta</taxon>
        <taxon>Spermatophyta</taxon>
        <taxon>Magnoliopsida</taxon>
        <taxon>Liliopsida</taxon>
        <taxon>Poales</taxon>
        <taxon>Poaceae</taxon>
        <taxon>PACMAD clade</taxon>
        <taxon>Arundinoideae</taxon>
        <taxon>Arundineae</taxon>
        <taxon>Arundo</taxon>
    </lineage>
</organism>
<sequence length="71" mass="8628">MMIKKLILSLTRNQIQMINFRFLNQMIVCRHHLSLLGKILQVPLLRRQKIRRMKEFLFPRGAHPSQRMMKV</sequence>
<name>A0A0A9UIG2_ARUDO</name>